<dbReference type="InterPro" id="IPR013320">
    <property type="entry name" value="ConA-like_dom_sf"/>
</dbReference>
<dbReference type="InterPro" id="IPR001870">
    <property type="entry name" value="B30.2/SPRY"/>
</dbReference>
<dbReference type="PANTHER" id="PTHR46680">
    <property type="entry name" value="NF-KAPPA-B INHIBITOR ALPHA"/>
    <property type="match status" value="1"/>
</dbReference>
<feature type="repeat" description="ANK" evidence="3">
    <location>
        <begin position="1206"/>
        <end position="1238"/>
    </location>
</feature>
<keyword evidence="1" id="KW-0677">Repeat</keyword>
<accession>A0AAV9GSN9</accession>
<feature type="repeat" description="ANK" evidence="3">
    <location>
        <begin position="1355"/>
        <end position="1387"/>
    </location>
</feature>
<feature type="repeat" description="ANK" evidence="3">
    <location>
        <begin position="1239"/>
        <end position="1271"/>
    </location>
</feature>
<feature type="repeat" description="ANK" evidence="3">
    <location>
        <begin position="1101"/>
        <end position="1134"/>
    </location>
</feature>
<dbReference type="InterPro" id="IPR044736">
    <property type="entry name" value="Gid1/RanBPM/SPLA_SPRY"/>
</dbReference>
<proteinExistence type="predicted"/>
<dbReference type="GO" id="GO:0051059">
    <property type="term" value="F:NF-kappaB binding"/>
    <property type="evidence" value="ECO:0007669"/>
    <property type="project" value="TreeGrafter"/>
</dbReference>
<dbReference type="Proteomes" id="UP001321760">
    <property type="component" value="Unassembled WGS sequence"/>
</dbReference>
<feature type="domain" description="B30.2/SPRY" evidence="5">
    <location>
        <begin position="1469"/>
        <end position="1672"/>
    </location>
</feature>
<protein>
    <recommendedName>
        <fullName evidence="5">B30.2/SPRY domain-containing protein</fullName>
    </recommendedName>
</protein>
<dbReference type="PROSITE" id="PS50188">
    <property type="entry name" value="B302_SPRY"/>
    <property type="match status" value="1"/>
</dbReference>
<dbReference type="SUPFAM" id="SSF48403">
    <property type="entry name" value="Ankyrin repeat"/>
    <property type="match status" value="3"/>
</dbReference>
<evidence type="ECO:0000259" key="5">
    <source>
        <dbReference type="PROSITE" id="PS50188"/>
    </source>
</evidence>
<gene>
    <name evidence="6" type="ORF">QBC34DRAFT_459512</name>
</gene>
<dbReference type="Gene3D" id="3.40.50.300">
    <property type="entry name" value="P-loop containing nucleotide triphosphate hydrolases"/>
    <property type="match status" value="1"/>
</dbReference>
<keyword evidence="2 3" id="KW-0040">ANK repeat</keyword>
<dbReference type="GO" id="GO:0005829">
    <property type="term" value="C:cytosol"/>
    <property type="evidence" value="ECO:0007669"/>
    <property type="project" value="TreeGrafter"/>
</dbReference>
<feature type="repeat" description="ANK" evidence="3">
    <location>
        <begin position="1172"/>
        <end position="1194"/>
    </location>
</feature>
<dbReference type="Pfam" id="PF12796">
    <property type="entry name" value="Ank_2"/>
    <property type="match status" value="2"/>
</dbReference>
<dbReference type="InterPro" id="IPR003877">
    <property type="entry name" value="SPRY_dom"/>
</dbReference>
<dbReference type="Gene3D" id="1.25.40.20">
    <property type="entry name" value="Ankyrin repeat-containing domain"/>
    <property type="match status" value="4"/>
</dbReference>
<reference evidence="6" key="2">
    <citation type="submission" date="2023-05" db="EMBL/GenBank/DDBJ databases">
        <authorList>
            <consortium name="Lawrence Berkeley National Laboratory"/>
            <person name="Steindorff A."/>
            <person name="Hensen N."/>
            <person name="Bonometti L."/>
            <person name="Westerberg I."/>
            <person name="Brannstrom I.O."/>
            <person name="Guillou S."/>
            <person name="Cros-Aarteil S."/>
            <person name="Calhoun S."/>
            <person name="Haridas S."/>
            <person name="Kuo A."/>
            <person name="Mondo S."/>
            <person name="Pangilinan J."/>
            <person name="Riley R."/>
            <person name="Labutti K."/>
            <person name="Andreopoulos B."/>
            <person name="Lipzen A."/>
            <person name="Chen C."/>
            <person name="Yanf M."/>
            <person name="Daum C."/>
            <person name="Ng V."/>
            <person name="Clum A."/>
            <person name="Ohm R."/>
            <person name="Martin F."/>
            <person name="Silar P."/>
            <person name="Natvig D."/>
            <person name="Lalanne C."/>
            <person name="Gautier V."/>
            <person name="Ament-Velasquez S.L."/>
            <person name="Kruys A."/>
            <person name="Hutchinson M.I."/>
            <person name="Powell A.J."/>
            <person name="Barry K."/>
            <person name="Miller A.N."/>
            <person name="Grigoriev I.V."/>
            <person name="Debuchy R."/>
            <person name="Gladieux P."/>
            <person name="Thoren M.H."/>
            <person name="Johannesson H."/>
        </authorList>
    </citation>
    <scope>NUCLEOTIDE SEQUENCE</scope>
    <source>
        <strain evidence="6">PSN243</strain>
    </source>
</reference>
<keyword evidence="7" id="KW-1185">Reference proteome</keyword>
<evidence type="ECO:0000256" key="2">
    <source>
        <dbReference type="ARBA" id="ARBA00023043"/>
    </source>
</evidence>
<dbReference type="SMART" id="SM00248">
    <property type="entry name" value="ANK"/>
    <property type="match status" value="12"/>
</dbReference>
<feature type="repeat" description="ANK" evidence="3">
    <location>
        <begin position="998"/>
        <end position="1030"/>
    </location>
</feature>
<dbReference type="CDD" id="cd12885">
    <property type="entry name" value="SPRY_RanBP_like"/>
    <property type="match status" value="1"/>
</dbReference>
<dbReference type="PANTHER" id="PTHR46680:SF3">
    <property type="entry name" value="NF-KAPPA-B INHIBITOR CACTUS"/>
    <property type="match status" value="1"/>
</dbReference>
<name>A0AAV9GSN9_9PEZI</name>
<dbReference type="PRINTS" id="PR01415">
    <property type="entry name" value="ANKYRIN"/>
</dbReference>
<evidence type="ECO:0000256" key="3">
    <source>
        <dbReference type="PROSITE-ProRule" id="PRU00023"/>
    </source>
</evidence>
<evidence type="ECO:0000256" key="4">
    <source>
        <dbReference type="SAM" id="MobiDB-lite"/>
    </source>
</evidence>
<dbReference type="InterPro" id="IPR002110">
    <property type="entry name" value="Ankyrin_rpt"/>
</dbReference>
<dbReference type="InterPro" id="IPR051070">
    <property type="entry name" value="NF-kappa-B_inhibitor"/>
</dbReference>
<evidence type="ECO:0000256" key="1">
    <source>
        <dbReference type="ARBA" id="ARBA00022737"/>
    </source>
</evidence>
<dbReference type="SUPFAM" id="SSF49899">
    <property type="entry name" value="Concanavalin A-like lectins/glucanases"/>
    <property type="match status" value="1"/>
</dbReference>
<reference evidence="6" key="1">
    <citation type="journal article" date="2023" name="Mol. Phylogenet. Evol.">
        <title>Genome-scale phylogeny and comparative genomics of the fungal order Sordariales.</title>
        <authorList>
            <person name="Hensen N."/>
            <person name="Bonometti L."/>
            <person name="Westerberg I."/>
            <person name="Brannstrom I.O."/>
            <person name="Guillou S."/>
            <person name="Cros-Aarteil S."/>
            <person name="Calhoun S."/>
            <person name="Haridas S."/>
            <person name="Kuo A."/>
            <person name="Mondo S."/>
            <person name="Pangilinan J."/>
            <person name="Riley R."/>
            <person name="LaButti K."/>
            <person name="Andreopoulos B."/>
            <person name="Lipzen A."/>
            <person name="Chen C."/>
            <person name="Yan M."/>
            <person name="Daum C."/>
            <person name="Ng V."/>
            <person name="Clum A."/>
            <person name="Steindorff A."/>
            <person name="Ohm R.A."/>
            <person name="Martin F."/>
            <person name="Silar P."/>
            <person name="Natvig D.O."/>
            <person name="Lalanne C."/>
            <person name="Gautier V."/>
            <person name="Ament-Velasquez S.L."/>
            <person name="Kruys A."/>
            <person name="Hutchinson M.I."/>
            <person name="Powell A.J."/>
            <person name="Barry K."/>
            <person name="Miller A.N."/>
            <person name="Grigoriev I.V."/>
            <person name="Debuchy R."/>
            <person name="Gladieux P."/>
            <person name="Hiltunen Thoren M."/>
            <person name="Johannesson H."/>
        </authorList>
    </citation>
    <scope>NUCLEOTIDE SEQUENCE</scope>
    <source>
        <strain evidence="6">PSN243</strain>
    </source>
</reference>
<dbReference type="InterPro" id="IPR043136">
    <property type="entry name" value="B30.2/SPRY_sf"/>
</dbReference>
<dbReference type="PROSITE" id="PS50088">
    <property type="entry name" value="ANK_REPEAT"/>
    <property type="match status" value="6"/>
</dbReference>
<organism evidence="6 7">
    <name type="scientific">Podospora aff. communis PSN243</name>
    <dbReference type="NCBI Taxonomy" id="3040156"/>
    <lineage>
        <taxon>Eukaryota</taxon>
        <taxon>Fungi</taxon>
        <taxon>Dikarya</taxon>
        <taxon>Ascomycota</taxon>
        <taxon>Pezizomycotina</taxon>
        <taxon>Sordariomycetes</taxon>
        <taxon>Sordariomycetidae</taxon>
        <taxon>Sordariales</taxon>
        <taxon>Podosporaceae</taxon>
        <taxon>Podospora</taxon>
    </lineage>
</organism>
<evidence type="ECO:0000313" key="7">
    <source>
        <dbReference type="Proteomes" id="UP001321760"/>
    </source>
</evidence>
<dbReference type="EMBL" id="MU865930">
    <property type="protein sequence ID" value="KAK4451014.1"/>
    <property type="molecule type" value="Genomic_DNA"/>
</dbReference>
<dbReference type="InterPro" id="IPR056884">
    <property type="entry name" value="NPHP3-like_N"/>
</dbReference>
<dbReference type="SUPFAM" id="SSF52540">
    <property type="entry name" value="P-loop containing nucleoside triphosphate hydrolases"/>
    <property type="match status" value="1"/>
</dbReference>
<dbReference type="PROSITE" id="PS50297">
    <property type="entry name" value="ANK_REP_REGION"/>
    <property type="match status" value="5"/>
</dbReference>
<dbReference type="InterPro" id="IPR027417">
    <property type="entry name" value="P-loop_NTPase"/>
</dbReference>
<dbReference type="Pfam" id="PF24883">
    <property type="entry name" value="NPHP3_N"/>
    <property type="match status" value="1"/>
</dbReference>
<dbReference type="GO" id="GO:0071356">
    <property type="term" value="P:cellular response to tumor necrosis factor"/>
    <property type="evidence" value="ECO:0007669"/>
    <property type="project" value="TreeGrafter"/>
</dbReference>
<dbReference type="Pfam" id="PF00622">
    <property type="entry name" value="SPRY"/>
    <property type="match status" value="1"/>
</dbReference>
<dbReference type="Gene3D" id="2.60.120.920">
    <property type="match status" value="1"/>
</dbReference>
<feature type="region of interest" description="Disordered" evidence="4">
    <location>
        <begin position="893"/>
        <end position="918"/>
    </location>
</feature>
<sequence>MARHSRLFDDALARFRKEADSMYRDSKDQMILKAFLAERTEPHHAMKAAEDVRTTAKKKFSDNKVIPDKWITTIMDNIGLFIQAGDYATTSAPESVGLAWYAVKLTLQAIQGNYELYNLFGSGLSSISEIMIIIQHYDDLYDKGSDKKALRGVGNVTVLQHLFDTIIETYSAILDFSFTVKMYLSAGFMDKVGHGFGSFMGTTKAKFQGKLDAISELKEKILVDSQAVFQGQAMDALDVTQKTVQEIQSAVQRIRDFSPQLKLWHDEQMDELKRLRAGVSDDIKDAMAKTKMKTPWEIALDESGELQATLRSLVQDTGTRKGFLDLGASRYPGTCEWVYKERVYREWAGGNGTFLCISGYAGAGKSTLLSVLAKRVTADDRRKSITLLYSSCRSSQAGGRNMKAINLYYSLIAQLYTLACNMSEDTQNADLLGECSKAVRAFLAIHGVLIEASAKIKEGGPDAVEALSDDAEVDPSGFVSAFMTLVEKLRVNVLIAMDDVDSLAEKDWRTLSRDLSHLLRRFRHRSVVSRVKLTLQLLVASATPFHLTVDPSSESRPSDTSPIIKLAHELDSHHGRDLERKIRASLSTVPELSKNEVSDTASHILSLVEHDDYRFDYFEKAMEVMRQPLLRPLEKHLERLPDAGPRPRYDAELLRIGPDYARLLQTALTWSLLGKVWPRAEVVMEDLSNVYRRPIRTFLKDDFPPLSDVEMEQLMVINGLFLRLHYGDNNSCRIVVPNPKRVAEYCFTNPNTNQDHQAGILCVRCQSGVSPSISLHISEKEGHLDLALTCLTHLNHELFQFRTRIGHDYREEALFYERMQQLEWEDSIKVAKSMEKNTMHVQDHGRIRRLEQWDDSDDSMDDEDKEIWRSYRFPHGARRQMVVRWVGNHQIDDVPKDKDIPGADEEEEQDKDKILDDTNDPSLRYEVQYWPYHLRQVEERCTPEERSGSLSAKWAALFSNLDEFVAAQDGDIFKGWQRKYKKTKSSGPFTLTDNFAERARAPLHVACYLGLGTWVDHLLRNGAEVNEVSGGCNAIQAGASSWAGRRPEILALLLKAGADVNFETETAPSGFHLWLSSDCTPSTVEQMLEHGANPVMVSKATGETALHQFARRGTDVAALDMLISHGGEIDAQTRDGYRPLHILLSRPSVPHALLEAFVTEYKADANAELPDNSMRPLHLAARRGDAESLRILVKSDILEIDDEDEHGNTALQTAAARGHQHCVWVLQTKGADIEHQNKQGMTALHLAARFGNPDCVGGLLTSEADPLKTDHRGRTPLLYACMSGRPNAACEFWIRGVFPSDNAISDINKPDSENKTPLRQAAINGFIDVVGRLIAAAESKDDMAGLDINRQDTRRGMSALHCAARHGHSVVVEYLLDGGADIKLKDTKGRTALTHALETWALCHDPRMELEELVSRLIDADPEGASANPEAAATCALHGNTELLQKLRKHGADLSLRDRYGWTPLELAKKYDRREAVAYLEKAAWSGAVPSRWTSNVVSRVTLSEDGLSVTCSSTRRLCISTDNPLPARLSRFYFEITLKEPSSASSSTDSEDLPASSTVAIGFGTFGGGAITFPGHEYKRMASHAVSCGYLSDGSMCKSPSYRSDAREDQRYGPGDTVGCGVDLDANTCWFTRNGKKLVLEFSGMQGRLYPLLGMQGRVEVEQTNFQGPFKWEEGDEIVREWRGVRVDVDSDDESGSGIIYV</sequence>
<evidence type="ECO:0000313" key="6">
    <source>
        <dbReference type="EMBL" id="KAK4451014.1"/>
    </source>
</evidence>
<comment type="caution">
    <text evidence="6">The sequence shown here is derived from an EMBL/GenBank/DDBJ whole genome shotgun (WGS) entry which is preliminary data.</text>
</comment>
<dbReference type="InterPro" id="IPR036770">
    <property type="entry name" value="Ankyrin_rpt-contain_sf"/>
</dbReference>